<comment type="caution">
    <text evidence="2">The sequence shown here is derived from an EMBL/GenBank/DDBJ whole genome shotgun (WGS) entry which is preliminary data.</text>
</comment>
<name>A0A3D8J372_9HELI</name>
<dbReference type="Proteomes" id="UP000257045">
    <property type="component" value="Unassembled WGS sequence"/>
</dbReference>
<sequence>MMKINELKDVIVETLSQIDGQGRKEDEQEREFQDREMLSASLIDEREFLSMQRDKMLVLFEGLLSPETKEIEQKLELVLRYLQYQLSEIDKRLKEI</sequence>
<organism evidence="2 3">
    <name type="scientific">Helicobacter brantae</name>
    <dbReference type="NCBI Taxonomy" id="375927"/>
    <lineage>
        <taxon>Bacteria</taxon>
        <taxon>Pseudomonadati</taxon>
        <taxon>Campylobacterota</taxon>
        <taxon>Epsilonproteobacteria</taxon>
        <taxon>Campylobacterales</taxon>
        <taxon>Helicobacteraceae</taxon>
        <taxon>Helicobacter</taxon>
    </lineage>
</organism>
<proteinExistence type="predicted"/>
<dbReference type="Pfam" id="PF21862">
    <property type="entry name" value="CiaD"/>
    <property type="match status" value="1"/>
</dbReference>
<protein>
    <recommendedName>
        <fullName evidence="1">Campylobacter invasion antigen D C-terminal domain-containing protein</fullName>
    </recommendedName>
</protein>
<reference evidence="2 3" key="1">
    <citation type="submission" date="2018-04" db="EMBL/GenBank/DDBJ databases">
        <title>Novel Campyloabacter and Helicobacter Species and Strains.</title>
        <authorList>
            <person name="Mannion A.J."/>
            <person name="Shen Z."/>
            <person name="Fox J.G."/>
        </authorList>
    </citation>
    <scope>NUCLEOTIDE SEQUENCE [LARGE SCALE GENOMIC DNA]</scope>
    <source>
        <strain evidence="2 3">MIT 04-9366</strain>
    </source>
</reference>
<feature type="domain" description="Campylobacter invasion antigen D C-terminal" evidence="1">
    <location>
        <begin position="44"/>
        <end position="95"/>
    </location>
</feature>
<gene>
    <name evidence="2" type="ORF">CQA58_03605</name>
</gene>
<keyword evidence="3" id="KW-1185">Reference proteome</keyword>
<dbReference type="OrthoDB" id="5329345at2"/>
<evidence type="ECO:0000313" key="3">
    <source>
        <dbReference type="Proteomes" id="UP000257045"/>
    </source>
</evidence>
<accession>A0A3D8J372</accession>
<dbReference type="RefSeq" id="WP_115569357.1">
    <property type="nucleotide sequence ID" value="NZ_NXLV01000004.1"/>
</dbReference>
<dbReference type="EMBL" id="NXLV01000004">
    <property type="protein sequence ID" value="RDU71211.1"/>
    <property type="molecule type" value="Genomic_DNA"/>
</dbReference>
<evidence type="ECO:0000313" key="2">
    <source>
        <dbReference type="EMBL" id="RDU71211.1"/>
    </source>
</evidence>
<dbReference type="AlphaFoldDB" id="A0A3D8J372"/>
<dbReference type="InterPro" id="IPR054057">
    <property type="entry name" value="CiaD_C"/>
</dbReference>
<evidence type="ECO:0000259" key="1">
    <source>
        <dbReference type="Pfam" id="PF21862"/>
    </source>
</evidence>